<dbReference type="PRINTS" id="PR00175">
    <property type="entry name" value="NAALASMPORT"/>
</dbReference>
<dbReference type="Gene3D" id="1.20.1740.10">
    <property type="entry name" value="Amino acid/polyamine transporter I"/>
    <property type="match status" value="1"/>
</dbReference>
<feature type="transmembrane region" description="Helical" evidence="8">
    <location>
        <begin position="360"/>
        <end position="383"/>
    </location>
</feature>
<dbReference type="Pfam" id="PF01235">
    <property type="entry name" value="Na_Ala_symp"/>
    <property type="match status" value="1"/>
</dbReference>
<evidence type="ECO:0000313" key="9">
    <source>
        <dbReference type="EMBL" id="ASB42584.1"/>
    </source>
</evidence>
<feature type="transmembrane region" description="Helical" evidence="8">
    <location>
        <begin position="84"/>
        <end position="108"/>
    </location>
</feature>
<keyword evidence="3 8" id="KW-0813">Transport</keyword>
<feature type="transmembrane region" description="Helical" evidence="8">
    <location>
        <begin position="198"/>
        <end position="215"/>
    </location>
</feature>
<feature type="transmembrane region" description="Helical" evidence="8">
    <location>
        <begin position="395"/>
        <end position="416"/>
    </location>
</feature>
<dbReference type="PANTHER" id="PTHR30330">
    <property type="entry name" value="AGSS FAMILY TRANSPORTER, SODIUM-ALANINE"/>
    <property type="match status" value="1"/>
</dbReference>
<protein>
    <recommendedName>
        <fullName evidence="11">Sodium:alanine symporter family protein</fullName>
    </recommendedName>
</protein>
<dbReference type="PANTHER" id="PTHR30330:SF3">
    <property type="entry name" value="TRANSCRIPTIONAL REGULATOR, LRP FAMILY"/>
    <property type="match status" value="1"/>
</dbReference>
<accession>A0ABN5ABR9</accession>
<reference evidence="10" key="1">
    <citation type="submission" date="2017-05" db="EMBL/GenBank/DDBJ databases">
        <title>Improved OligoMM genomes.</title>
        <authorList>
            <person name="Garzetti D."/>
        </authorList>
    </citation>
    <scope>NUCLEOTIDE SEQUENCE [LARGE SCALE GENOMIC DNA]</scope>
    <source>
        <strain evidence="10">KB18</strain>
    </source>
</reference>
<evidence type="ECO:0000256" key="4">
    <source>
        <dbReference type="ARBA" id="ARBA00022475"/>
    </source>
</evidence>
<name>A0ABN5ABR9_9FIRM</name>
<proteinExistence type="inferred from homology"/>
<evidence type="ECO:0000256" key="7">
    <source>
        <dbReference type="ARBA" id="ARBA00023136"/>
    </source>
</evidence>
<feature type="transmembrane region" description="Helical" evidence="8">
    <location>
        <begin position="38"/>
        <end position="63"/>
    </location>
</feature>
<feature type="transmembrane region" description="Helical" evidence="8">
    <location>
        <begin position="227"/>
        <end position="246"/>
    </location>
</feature>
<keyword evidence="5 8" id="KW-0812">Transmembrane</keyword>
<dbReference type="EMBL" id="CP021422">
    <property type="protein sequence ID" value="ASB42584.1"/>
    <property type="molecule type" value="Genomic_DNA"/>
</dbReference>
<keyword evidence="8" id="KW-0769">Symport</keyword>
<keyword evidence="6 8" id="KW-1133">Transmembrane helix</keyword>
<comment type="similarity">
    <text evidence="2 8">Belongs to the alanine or glycine:cation symporter (AGCS) (TC 2.A.25) family.</text>
</comment>
<feature type="transmembrane region" description="Helical" evidence="8">
    <location>
        <begin position="156"/>
        <end position="178"/>
    </location>
</feature>
<evidence type="ECO:0000256" key="2">
    <source>
        <dbReference type="ARBA" id="ARBA00009261"/>
    </source>
</evidence>
<comment type="subcellular location">
    <subcellularLocation>
        <location evidence="1 8">Cell membrane</location>
        <topology evidence="1 8">Multi-pass membrane protein</topology>
    </subcellularLocation>
</comment>
<keyword evidence="10" id="KW-1185">Reference proteome</keyword>
<evidence type="ECO:0000256" key="6">
    <source>
        <dbReference type="ARBA" id="ARBA00022989"/>
    </source>
</evidence>
<gene>
    <name evidence="9" type="ORF">ADH66_19230</name>
</gene>
<feature type="transmembrane region" description="Helical" evidence="8">
    <location>
        <begin position="114"/>
        <end position="135"/>
    </location>
</feature>
<organism evidence="9 10">
    <name type="scientific">Acutalibacter muris</name>
    <dbReference type="NCBI Taxonomy" id="1796620"/>
    <lineage>
        <taxon>Bacteria</taxon>
        <taxon>Bacillati</taxon>
        <taxon>Bacillota</taxon>
        <taxon>Clostridia</taxon>
        <taxon>Eubacteriales</taxon>
        <taxon>Acutalibacteraceae</taxon>
        <taxon>Acutalibacter</taxon>
    </lineage>
</organism>
<sequence length="452" mass="46304">MAGEQRHGNSGGSCGRGSGLSGGRVVTAFLEGLRDVLWGWPVLLLILAAGAYFSYESCFFQLFHPLRWLKASLGAGRGRGSGRFRAISTALAGSIGTGNIVGVAAAITVGGPGAVFWMCASAVLGMMTVYAENFFAAKARQKGGKAPGPLSYIEKAGKLGGALAGVYALGCVLSSLAMGNMVQVNALGAACEDLGLPVQWVAPAVGALVFLVARGGLKAAGRLTEKLVPIMTLIFFAASLGVLWVHRENLPGAVASILDGAFTLRAGAGGTAGMLIAMRAGVSRGVFTNEAGLGSSAFAYTDVRGHTPGEIGSMGIFQVFADTIVMCTVTGLCLLCSCPPEAMDGAELTFYAYRSALGSVGGTAVSLCTALFALATVLAWCCYGKEGLMYLTKGHGGAAYPIAAGIAAFAGCLLPLDQVFLLGDAMNGLMAIPNVLALFWRARQKEEPLETA</sequence>
<dbReference type="Proteomes" id="UP000196710">
    <property type="component" value="Chromosome"/>
</dbReference>
<keyword evidence="4 8" id="KW-1003">Cell membrane</keyword>
<evidence type="ECO:0000256" key="8">
    <source>
        <dbReference type="RuleBase" id="RU363064"/>
    </source>
</evidence>
<evidence type="ECO:0000256" key="3">
    <source>
        <dbReference type="ARBA" id="ARBA00022448"/>
    </source>
</evidence>
<evidence type="ECO:0000256" key="1">
    <source>
        <dbReference type="ARBA" id="ARBA00004651"/>
    </source>
</evidence>
<dbReference type="NCBIfam" id="TIGR00835">
    <property type="entry name" value="agcS"/>
    <property type="match status" value="1"/>
</dbReference>
<evidence type="ECO:0008006" key="11">
    <source>
        <dbReference type="Google" id="ProtNLM"/>
    </source>
</evidence>
<keyword evidence="7 8" id="KW-0472">Membrane</keyword>
<evidence type="ECO:0000256" key="5">
    <source>
        <dbReference type="ARBA" id="ARBA00022692"/>
    </source>
</evidence>
<evidence type="ECO:0000313" key="10">
    <source>
        <dbReference type="Proteomes" id="UP000196710"/>
    </source>
</evidence>
<dbReference type="InterPro" id="IPR001463">
    <property type="entry name" value="Na/Ala_symport"/>
</dbReference>